<protein>
    <recommendedName>
        <fullName evidence="3">EVE domain-containing protein</fullName>
    </recommendedName>
</protein>
<organism evidence="1 2">
    <name type="scientific">Micromonospora polyrhachis</name>
    <dbReference type="NCBI Taxonomy" id="1282883"/>
    <lineage>
        <taxon>Bacteria</taxon>
        <taxon>Bacillati</taxon>
        <taxon>Actinomycetota</taxon>
        <taxon>Actinomycetes</taxon>
        <taxon>Micromonosporales</taxon>
        <taxon>Micromonosporaceae</taxon>
        <taxon>Micromonospora</taxon>
    </lineage>
</organism>
<dbReference type="Gene3D" id="3.10.590.10">
    <property type="entry name" value="ph1033 like domains"/>
    <property type="match status" value="1"/>
</dbReference>
<evidence type="ECO:0000313" key="1">
    <source>
        <dbReference type="EMBL" id="MBB4961178.1"/>
    </source>
</evidence>
<evidence type="ECO:0000313" key="2">
    <source>
        <dbReference type="Proteomes" id="UP000578819"/>
    </source>
</evidence>
<accession>A0A7W7SUK3</accession>
<keyword evidence="2" id="KW-1185">Reference proteome</keyword>
<dbReference type="RefSeq" id="WP_184536817.1">
    <property type="nucleotide sequence ID" value="NZ_JACHJW010000001.1"/>
</dbReference>
<reference evidence="1 2" key="1">
    <citation type="submission" date="2020-08" db="EMBL/GenBank/DDBJ databases">
        <title>Sequencing the genomes of 1000 actinobacteria strains.</title>
        <authorList>
            <person name="Klenk H.-P."/>
        </authorList>
    </citation>
    <scope>NUCLEOTIDE SEQUENCE [LARGE SCALE GENOMIC DNA]</scope>
    <source>
        <strain evidence="1 2">DSM 45886</strain>
    </source>
</reference>
<evidence type="ECO:0008006" key="3">
    <source>
        <dbReference type="Google" id="ProtNLM"/>
    </source>
</evidence>
<dbReference type="Proteomes" id="UP000578819">
    <property type="component" value="Unassembled WGS sequence"/>
</dbReference>
<comment type="caution">
    <text evidence="1">The sequence shown here is derived from an EMBL/GenBank/DDBJ whole genome shotgun (WGS) entry which is preliminary data.</text>
</comment>
<name>A0A7W7SUK3_9ACTN</name>
<proteinExistence type="predicted"/>
<dbReference type="AlphaFoldDB" id="A0A7W7SUK3"/>
<gene>
    <name evidence="1" type="ORF">FHR38_004911</name>
</gene>
<dbReference type="EMBL" id="JACHJW010000001">
    <property type="protein sequence ID" value="MBB4961178.1"/>
    <property type="molecule type" value="Genomic_DNA"/>
</dbReference>
<sequence>MSRSYLLILGDRDAIGWVLREQRMAFPATPRAEVAALAVDDRLFLYATRGAWRNPTRDRGRIIGTATVRTAVQTLDEPVEIGGRAFVSGCDLAIDGLVPYPGGLELAPLVERLSVFPKPQAWSVYLRRALLSLPAADAVLLDQQVRPLLTARAAALPSYRWAASPDPSLSPDPVPA</sequence>